<dbReference type="OrthoDB" id="5751261at2"/>
<reference evidence="7 8" key="1">
    <citation type="submission" date="2014-03" db="EMBL/GenBank/DDBJ databases">
        <title>Genomics of Bifidobacteria.</title>
        <authorList>
            <person name="Ventura M."/>
            <person name="Milani C."/>
            <person name="Lugli G.A."/>
        </authorList>
    </citation>
    <scope>NUCLEOTIDE SEQUENCE [LARGE SCALE GENOMIC DNA]</scope>
    <source>
        <strain evidence="7 8">DSM 23975</strain>
    </source>
</reference>
<feature type="transmembrane region" description="Helical" evidence="6">
    <location>
        <begin position="12"/>
        <end position="34"/>
    </location>
</feature>
<dbReference type="PANTHER" id="PTHR30250:SF26">
    <property type="entry name" value="PSMA PROTEIN"/>
    <property type="match status" value="1"/>
</dbReference>
<evidence type="ECO:0000313" key="7">
    <source>
        <dbReference type="EMBL" id="KFI88034.1"/>
    </source>
</evidence>
<keyword evidence="4 6" id="KW-1133">Transmembrane helix</keyword>
<evidence type="ECO:0000256" key="4">
    <source>
        <dbReference type="ARBA" id="ARBA00022989"/>
    </source>
</evidence>
<dbReference type="InterPro" id="IPR050833">
    <property type="entry name" value="Poly_Biosynth_Transport"/>
</dbReference>
<feature type="transmembrane region" description="Helical" evidence="6">
    <location>
        <begin position="340"/>
        <end position="356"/>
    </location>
</feature>
<feature type="transmembrane region" description="Helical" evidence="6">
    <location>
        <begin position="437"/>
        <end position="456"/>
    </location>
</feature>
<dbReference type="eggNOG" id="COG2244">
    <property type="taxonomic scope" value="Bacteria"/>
</dbReference>
<feature type="transmembrane region" description="Helical" evidence="6">
    <location>
        <begin position="40"/>
        <end position="64"/>
    </location>
</feature>
<dbReference type="InterPro" id="IPR002797">
    <property type="entry name" value="Polysacc_synth"/>
</dbReference>
<dbReference type="EMBL" id="JGZK01000002">
    <property type="protein sequence ID" value="KFI88034.1"/>
    <property type="molecule type" value="Genomic_DNA"/>
</dbReference>
<name>A0A087CXN4_9BIFI</name>
<dbReference type="RefSeq" id="WP_044090600.1">
    <property type="nucleotide sequence ID" value="NZ_JDUW01000033.1"/>
</dbReference>
<organism evidence="7 8">
    <name type="scientific">Bifidobacterium reuteri DSM 23975</name>
    <dbReference type="NCBI Taxonomy" id="1437610"/>
    <lineage>
        <taxon>Bacteria</taxon>
        <taxon>Bacillati</taxon>
        <taxon>Actinomycetota</taxon>
        <taxon>Actinomycetes</taxon>
        <taxon>Bifidobacteriales</taxon>
        <taxon>Bifidobacteriaceae</taxon>
        <taxon>Bifidobacterium</taxon>
    </lineage>
</organism>
<evidence type="ECO:0000256" key="5">
    <source>
        <dbReference type="ARBA" id="ARBA00023136"/>
    </source>
</evidence>
<keyword evidence="2" id="KW-1003">Cell membrane</keyword>
<feature type="transmembrane region" description="Helical" evidence="6">
    <location>
        <begin position="462"/>
        <end position="485"/>
    </location>
</feature>
<feature type="transmembrane region" description="Helical" evidence="6">
    <location>
        <begin position="314"/>
        <end position="334"/>
    </location>
</feature>
<evidence type="ECO:0000256" key="2">
    <source>
        <dbReference type="ARBA" id="ARBA00022475"/>
    </source>
</evidence>
<dbReference type="GO" id="GO:0005886">
    <property type="term" value="C:plasma membrane"/>
    <property type="evidence" value="ECO:0007669"/>
    <property type="project" value="UniProtKB-SubCell"/>
</dbReference>
<accession>A0A087CXN4</accession>
<feature type="transmembrane region" description="Helical" evidence="6">
    <location>
        <begin position="220"/>
        <end position="238"/>
    </location>
</feature>
<evidence type="ECO:0000256" key="3">
    <source>
        <dbReference type="ARBA" id="ARBA00022692"/>
    </source>
</evidence>
<dbReference type="Pfam" id="PF01943">
    <property type="entry name" value="Polysacc_synt"/>
    <property type="match status" value="1"/>
</dbReference>
<feature type="transmembrane region" description="Helical" evidence="6">
    <location>
        <begin position="127"/>
        <end position="150"/>
    </location>
</feature>
<evidence type="ECO:0000256" key="1">
    <source>
        <dbReference type="ARBA" id="ARBA00004651"/>
    </source>
</evidence>
<protein>
    <submittedName>
        <fullName evidence="7">Polysaccharide biosynthesis protein</fullName>
    </submittedName>
</protein>
<feature type="transmembrane region" description="Helical" evidence="6">
    <location>
        <begin position="402"/>
        <end position="421"/>
    </location>
</feature>
<keyword evidence="3 6" id="KW-0812">Transmembrane</keyword>
<keyword evidence="5 6" id="KW-0472">Membrane</keyword>
<keyword evidence="8" id="KW-1185">Reference proteome</keyword>
<evidence type="ECO:0000256" key="6">
    <source>
        <dbReference type="SAM" id="Phobius"/>
    </source>
</evidence>
<feature type="transmembrane region" description="Helical" evidence="6">
    <location>
        <begin position="376"/>
        <end position="396"/>
    </location>
</feature>
<proteinExistence type="predicted"/>
<feature type="transmembrane region" description="Helical" evidence="6">
    <location>
        <begin position="85"/>
        <end position="107"/>
    </location>
</feature>
<sequence>MASQRKAGALLGYANILTKNIVNLIYVPLLLHYISQGDYGVYQMANSTVFALTLLSAGFYGAYIRFYMRAKAQGTDLDVRRLNGMYLLIYIVISVVCVLAGALLVINVDLLFSGGLTAKELVLARELFSIMIFNIAVQMMSIPFNSYIAALERFVYQQTRQLFTTLSLPLLAVVLLNFGSGAVGVAISQLVVNTVLLVMNINYAAIKLKMRFTFSGMQSGLLKSLIVFSFWIFLNQIFDLVNNQVPNFLLGAMASSTVVAVFAIAVNIRYIFFSLSGTMAGIFSPLINRIVATSDDNNELTRLMTRVGRYQMMLFWYVFGGFIILGQFFIKLWAGDGFQDAYWLVLIMVLPIMIPLTQNTGIEIQRAKNRHQTRSVIYIFTAVLDIVVSAVLIPYMGYWATAIGYILSIMLGTGLFMNVYYQKRIGLDMLFFWKNQLGIILVSFIPIILGLVFTQFHPISNLVMFIIVGLVYSMVFAVLLWLFALSRQDKAMVMKSLGRSSHSFKHAR</sequence>
<feature type="transmembrane region" description="Helical" evidence="6">
    <location>
        <begin position="250"/>
        <end position="272"/>
    </location>
</feature>
<dbReference type="AlphaFoldDB" id="A0A087CXN4"/>
<comment type="caution">
    <text evidence="7">The sequence shown here is derived from an EMBL/GenBank/DDBJ whole genome shotgun (WGS) entry which is preliminary data.</text>
</comment>
<evidence type="ECO:0000313" key="8">
    <source>
        <dbReference type="Proteomes" id="UP000028984"/>
    </source>
</evidence>
<gene>
    <name evidence="7" type="ORF">BREU_0820</name>
</gene>
<dbReference type="STRING" id="1437610.BREU_0820"/>
<dbReference type="PANTHER" id="PTHR30250">
    <property type="entry name" value="PST FAMILY PREDICTED COLANIC ACID TRANSPORTER"/>
    <property type="match status" value="1"/>
</dbReference>
<comment type="subcellular location">
    <subcellularLocation>
        <location evidence="1">Cell membrane</location>
        <topology evidence="1">Multi-pass membrane protein</topology>
    </subcellularLocation>
</comment>
<dbReference type="Proteomes" id="UP000028984">
    <property type="component" value="Unassembled WGS sequence"/>
</dbReference>